<evidence type="ECO:0000256" key="9">
    <source>
        <dbReference type="SAM" id="MobiDB-lite"/>
    </source>
</evidence>
<proteinExistence type="predicted"/>
<feature type="domain" description="Trypanosome variant surface glycoprotein B-type N-terminal" evidence="12">
    <location>
        <begin position="7"/>
        <end position="373"/>
    </location>
</feature>
<keyword evidence="4" id="KW-0336">GPI-anchor</keyword>
<comment type="subcellular location">
    <subcellularLocation>
        <location evidence="2">Cell membrane</location>
        <topology evidence="2">Lipid-anchor</topology>
        <topology evidence="2">GPI-anchor</topology>
    </subcellularLocation>
</comment>
<feature type="region of interest" description="Disordered" evidence="9">
    <location>
        <begin position="389"/>
        <end position="408"/>
    </location>
</feature>
<dbReference type="GO" id="GO:0098552">
    <property type="term" value="C:side of membrane"/>
    <property type="evidence" value="ECO:0007669"/>
    <property type="project" value="UniProtKB-KW"/>
</dbReference>
<dbReference type="Pfam" id="PF10659">
    <property type="entry name" value="Trypan_glycop_C"/>
    <property type="match status" value="1"/>
</dbReference>
<evidence type="ECO:0000256" key="1">
    <source>
        <dbReference type="ARBA" id="ARBA00002523"/>
    </source>
</evidence>
<evidence type="ECO:0000256" key="8">
    <source>
        <dbReference type="ARBA" id="ARBA00023288"/>
    </source>
</evidence>
<evidence type="ECO:0000256" key="4">
    <source>
        <dbReference type="ARBA" id="ARBA00022622"/>
    </source>
</evidence>
<dbReference type="InterPro" id="IPR027446">
    <property type="entry name" value="VSG_C_dom_sf"/>
</dbReference>
<keyword evidence="6" id="KW-0472">Membrane</keyword>
<evidence type="ECO:0000256" key="3">
    <source>
        <dbReference type="ARBA" id="ARBA00022475"/>
    </source>
</evidence>
<dbReference type="SUPFAM" id="SSF118251">
    <property type="entry name" value="Variant surface glycoprotein MITAT 1.2, VSG 221, C-terminal domain"/>
    <property type="match status" value="1"/>
</dbReference>
<dbReference type="VEuPathDB" id="TriTrypDB:Tb08.27P2.240"/>
<keyword evidence="5 10" id="KW-0732">Signal</keyword>
<evidence type="ECO:0000256" key="2">
    <source>
        <dbReference type="ARBA" id="ARBA00004609"/>
    </source>
</evidence>
<dbReference type="InterPro" id="IPR025932">
    <property type="entry name" value="Trypano_VSG_B_N_dom"/>
</dbReference>
<feature type="chain" id="PRO_5011955537" evidence="10">
    <location>
        <begin position="19"/>
        <end position="488"/>
    </location>
</feature>
<feature type="signal peptide" evidence="10">
    <location>
        <begin position="1"/>
        <end position="18"/>
    </location>
</feature>
<feature type="compositionally biased region" description="Basic and acidic residues" evidence="9">
    <location>
        <begin position="90"/>
        <end position="107"/>
    </location>
</feature>
<dbReference type="Pfam" id="PF13206">
    <property type="entry name" value="VSG_B"/>
    <property type="match status" value="1"/>
</dbReference>
<keyword evidence="3" id="KW-1003">Cell membrane</keyword>
<evidence type="ECO:0000256" key="7">
    <source>
        <dbReference type="ARBA" id="ARBA00023180"/>
    </source>
</evidence>
<dbReference type="EMBL" id="KX698662">
    <property type="protein sequence ID" value="APD72618.1"/>
    <property type="molecule type" value="Genomic_DNA"/>
</dbReference>
<evidence type="ECO:0000256" key="5">
    <source>
        <dbReference type="ARBA" id="ARBA00022729"/>
    </source>
</evidence>
<organism evidence="13">
    <name type="scientific">Trypanosoma brucei</name>
    <dbReference type="NCBI Taxonomy" id="5691"/>
    <lineage>
        <taxon>Eukaryota</taxon>
        <taxon>Discoba</taxon>
        <taxon>Euglenozoa</taxon>
        <taxon>Kinetoplastea</taxon>
        <taxon>Metakinetoplastina</taxon>
        <taxon>Trypanosomatida</taxon>
        <taxon>Trypanosomatidae</taxon>
        <taxon>Trypanosoma</taxon>
    </lineage>
</organism>
<accession>A0A1J0R462</accession>
<evidence type="ECO:0000259" key="11">
    <source>
        <dbReference type="Pfam" id="PF10659"/>
    </source>
</evidence>
<evidence type="ECO:0000256" key="6">
    <source>
        <dbReference type="ARBA" id="ARBA00023136"/>
    </source>
</evidence>
<dbReference type="GO" id="GO:0005886">
    <property type="term" value="C:plasma membrane"/>
    <property type="evidence" value="ECO:0007669"/>
    <property type="project" value="UniProtKB-SubCell"/>
</dbReference>
<dbReference type="VEuPathDB" id="TriTrypDB:Tb1125.Tb08.27P2.240"/>
<reference evidence="13" key="1">
    <citation type="submission" date="2016-08" db="EMBL/GenBank/DDBJ databases">
        <title>VSG repertoire of Trypanosoma brucei EATRO 1125.</title>
        <authorList>
            <person name="Cross G.A."/>
        </authorList>
    </citation>
    <scope>NUCLEOTIDE SEQUENCE</scope>
    <source>
        <strain evidence="13">EATRO 1125</strain>
    </source>
</reference>
<sequence>MWLMLAVAVLCFPHSVNGAGENVNGAEFNVLCNLTNMLVGEKLEQAQTADLESAAQSAWTEIDNIFTITSNESYYKEGPLPQPGSPPEEQDAKDKRIQDWQTKRKQMENMNEEGSTTRKKYKRKAREDFTKATSAKLDKLYGTAVKVVGDLANTKRLITTEETKIKKALREALLGGTRDGGAQKPTADADAFTAAYATSCYGTTGPGKSLANDLVCVCGTGVSSDSSTLVQCTSIADKSGYSESHTGGPTNAIKIYDKLAAICKKSAATEEASPEAITAAIAAFTALLGRHAQTAATKKGAYSFGKGEDNTHQCNGGAAAGQSCVSYVALVEDGDGKPISTAITWLRHLTTARTQLITRRQLLQTKEKEQSRLISLADKMHELYQEALHGERPGATQTQSKQQPRPYPEKLKECEKYHNKSKECTANGCKWNSTDEKTGTCEADETKVTTQTNAAAPGDGAAGTTANTTGSNSFVINKAPLLLAVLLF</sequence>
<dbReference type="AlphaFoldDB" id="A0A1J0R462"/>
<name>A0A1J0R462_9TRYP</name>
<evidence type="ECO:0000259" key="12">
    <source>
        <dbReference type="Pfam" id="PF13206"/>
    </source>
</evidence>
<protein>
    <submittedName>
        <fullName evidence="13">Variant surface glycoprotein 1125.77</fullName>
    </submittedName>
</protein>
<feature type="region of interest" description="Disordered" evidence="9">
    <location>
        <begin position="74"/>
        <end position="124"/>
    </location>
</feature>
<evidence type="ECO:0000313" key="13">
    <source>
        <dbReference type="EMBL" id="APD72618.1"/>
    </source>
</evidence>
<feature type="domain" description="Trypanosome variant surface glycoprotein C-terminal" evidence="11">
    <location>
        <begin position="414"/>
        <end position="467"/>
    </location>
</feature>
<comment type="function">
    <text evidence="1">VSG forms a coat on the surface of the parasite. The trypanosome evades the immune response of the host by expressing a series of antigenically distinct VSGs from an estimated 1000 VSG genes.</text>
</comment>
<keyword evidence="7" id="KW-0325">Glycoprotein</keyword>
<dbReference type="InterPro" id="IPR019609">
    <property type="entry name" value="Variant_surf_glycoprt_trypan_C"/>
</dbReference>
<keyword evidence="8" id="KW-0449">Lipoprotein</keyword>
<evidence type="ECO:0000256" key="10">
    <source>
        <dbReference type="SAM" id="SignalP"/>
    </source>
</evidence>